<organism evidence="1 2">
    <name type="scientific">Pelagicoccus enzymogenes</name>
    <dbReference type="NCBI Taxonomy" id="2773457"/>
    <lineage>
        <taxon>Bacteria</taxon>
        <taxon>Pseudomonadati</taxon>
        <taxon>Verrucomicrobiota</taxon>
        <taxon>Opitutia</taxon>
        <taxon>Puniceicoccales</taxon>
        <taxon>Pelagicoccaceae</taxon>
        <taxon>Pelagicoccus</taxon>
    </lineage>
</organism>
<dbReference type="RefSeq" id="WP_191616942.1">
    <property type="nucleotide sequence ID" value="NZ_JACYFG010000014.1"/>
</dbReference>
<reference evidence="1" key="1">
    <citation type="submission" date="2020-09" db="EMBL/GenBank/DDBJ databases">
        <title>Pelagicoccus enzymogenes sp. nov. with an EPS production, isolated from marine sediment.</title>
        <authorList>
            <person name="Feng X."/>
        </authorList>
    </citation>
    <scope>NUCLEOTIDE SEQUENCE</scope>
    <source>
        <strain evidence="1">NFK12</strain>
    </source>
</reference>
<sequence length="174" mass="19973">MPYNSGQRSALASAYALSVQQIMRKKRFKHHVHIFCHMFCGWQIVNDHKRLLEMQSGELKINVLSAECAHNGNRIEPLLIAETIRDWFLEDLKTQRIENKDIEKAELIVEFEVSKDLKSSKSAPNIEHRFECTGILETEDTRYLEEFESIDGNQRINRAEQVSSHNSGGCAPSA</sequence>
<dbReference type="Proteomes" id="UP000622317">
    <property type="component" value="Unassembled WGS sequence"/>
</dbReference>
<proteinExistence type="predicted"/>
<accession>A0A927IH41</accession>
<gene>
    <name evidence="1" type="ORF">IEN85_09905</name>
</gene>
<comment type="caution">
    <text evidence="1">The sequence shown here is derived from an EMBL/GenBank/DDBJ whole genome shotgun (WGS) entry which is preliminary data.</text>
</comment>
<evidence type="ECO:0000313" key="1">
    <source>
        <dbReference type="EMBL" id="MBD5779806.1"/>
    </source>
</evidence>
<evidence type="ECO:0000313" key="2">
    <source>
        <dbReference type="Proteomes" id="UP000622317"/>
    </source>
</evidence>
<keyword evidence="2" id="KW-1185">Reference proteome</keyword>
<dbReference type="AlphaFoldDB" id="A0A927IH41"/>
<dbReference type="EMBL" id="JACYFG010000014">
    <property type="protein sequence ID" value="MBD5779806.1"/>
    <property type="molecule type" value="Genomic_DNA"/>
</dbReference>
<protein>
    <submittedName>
        <fullName evidence="1">Uncharacterized protein</fullName>
    </submittedName>
</protein>
<name>A0A927IH41_9BACT</name>